<comment type="caution">
    <text evidence="1">The sequence shown here is derived from an EMBL/GenBank/DDBJ whole genome shotgun (WGS) entry which is preliminary data.</text>
</comment>
<evidence type="ECO:0000313" key="1">
    <source>
        <dbReference type="EMBL" id="RSO56388.1"/>
    </source>
</evidence>
<evidence type="ECO:0000313" key="2">
    <source>
        <dbReference type="Proteomes" id="UP000276905"/>
    </source>
</evidence>
<accession>A0A429JYY8</accession>
<proteinExistence type="predicted"/>
<protein>
    <submittedName>
        <fullName evidence="1">Uncharacterized protein</fullName>
    </submittedName>
</protein>
<name>A0A429JYY8_9GAMM</name>
<dbReference type="AlphaFoldDB" id="A0A429JYY8"/>
<dbReference type="EMBL" id="RFES01000007">
    <property type="protein sequence ID" value="RSO56388.1"/>
    <property type="molecule type" value="Genomic_DNA"/>
</dbReference>
<dbReference type="Proteomes" id="UP000276905">
    <property type="component" value="Unassembled WGS sequence"/>
</dbReference>
<reference evidence="1 2" key="1">
    <citation type="submission" date="2018-10" db="EMBL/GenBank/DDBJ databases">
        <title>GWAS and RNA-Seq identify cryptic mechanisms of antimicrobial resistance in Acinetobacter baumannii.</title>
        <authorList>
            <person name="Sahl J.W."/>
        </authorList>
    </citation>
    <scope>NUCLEOTIDE SEQUENCE [LARGE SCALE GENOMIC DNA]</scope>
    <source>
        <strain evidence="1 2">TG41018</strain>
    </source>
</reference>
<gene>
    <name evidence="1" type="ORF">EA756_11905</name>
</gene>
<dbReference type="RefSeq" id="WP_125699217.1">
    <property type="nucleotide sequence ID" value="NZ_RFES01000007.1"/>
</dbReference>
<sequence length="98" mass="11159">MGKYIVVVESDKPPQIYVHDDVPNVGKVLEIKAEEIPNRVPASWLMERYNLSRKTIIDELRAFNLGGDGKHLYSPATVMPILDNLSKAKSQRQARRKN</sequence>
<organism evidence="1 2">
    <name type="scientific">Acinetobacter lactucae</name>
    <dbReference type="NCBI Taxonomy" id="1785128"/>
    <lineage>
        <taxon>Bacteria</taxon>
        <taxon>Pseudomonadati</taxon>
        <taxon>Pseudomonadota</taxon>
        <taxon>Gammaproteobacteria</taxon>
        <taxon>Moraxellales</taxon>
        <taxon>Moraxellaceae</taxon>
        <taxon>Acinetobacter</taxon>
        <taxon>Acinetobacter calcoaceticus/baumannii complex</taxon>
    </lineage>
</organism>